<evidence type="ECO:0000313" key="1">
    <source>
        <dbReference type="EMBL" id="KAJ1670677.1"/>
    </source>
</evidence>
<dbReference type="Proteomes" id="UP001145114">
    <property type="component" value="Unassembled WGS sequence"/>
</dbReference>
<keyword evidence="2" id="KW-1185">Reference proteome</keyword>
<feature type="non-terminal residue" evidence="1">
    <location>
        <position position="1"/>
    </location>
</feature>
<evidence type="ECO:0000313" key="2">
    <source>
        <dbReference type="Proteomes" id="UP001145114"/>
    </source>
</evidence>
<reference evidence="1" key="1">
    <citation type="submission" date="2022-06" db="EMBL/GenBank/DDBJ databases">
        <title>Phylogenomic reconstructions and comparative analyses of Kickxellomycotina fungi.</title>
        <authorList>
            <person name="Reynolds N.K."/>
            <person name="Stajich J.E."/>
            <person name="Barry K."/>
            <person name="Grigoriev I.V."/>
            <person name="Crous P."/>
            <person name="Smith M.E."/>
        </authorList>
    </citation>
    <scope>NUCLEOTIDE SEQUENCE</scope>
    <source>
        <strain evidence="1">RSA 2271</strain>
    </source>
</reference>
<dbReference type="EMBL" id="JAMZIH010009135">
    <property type="protein sequence ID" value="KAJ1670677.1"/>
    <property type="molecule type" value="Genomic_DNA"/>
</dbReference>
<name>A0ACC1HDH0_9FUNG</name>
<protein>
    <submittedName>
        <fullName evidence="1">Clathrin associated protein complex large subunit</fullName>
    </submittedName>
</protein>
<feature type="non-terminal residue" evidence="1">
    <location>
        <position position="253"/>
    </location>
</feature>
<gene>
    <name evidence="1" type="primary">APL4_3</name>
    <name evidence="1" type="ORF">EV182_008064</name>
</gene>
<organism evidence="1 2">
    <name type="scientific">Spiromyces aspiralis</name>
    <dbReference type="NCBI Taxonomy" id="68401"/>
    <lineage>
        <taxon>Eukaryota</taxon>
        <taxon>Fungi</taxon>
        <taxon>Fungi incertae sedis</taxon>
        <taxon>Zoopagomycota</taxon>
        <taxon>Kickxellomycotina</taxon>
        <taxon>Kickxellomycetes</taxon>
        <taxon>Kickxellales</taxon>
        <taxon>Kickxellaceae</taxon>
        <taxon>Spiromyces</taxon>
    </lineage>
</organism>
<proteinExistence type="predicted"/>
<comment type="caution">
    <text evidence="1">The sequence shown here is derived from an EMBL/GenBank/DDBJ whole genome shotgun (WGS) entry which is preliminary data.</text>
</comment>
<accession>A0ACC1HDH0</accession>
<sequence>SFISDKTHGVQLAGVALASEICLTNPTGLQEITTLIPIIIRQLKALLGGSSSGSTEFEVGGIVDPFLQVAYLRLLRIISQDADSVEQINDVLTLVATQTDGSRNVGTAVLYECAVTILSTPSDASLRSLAINLLGKFLSHRDNNIRYVALSTLSQAVITESPVVQRHRTTVLACLRDPDISIRRRALDLSFALINHQNARNMVKELLAFVPIADTEFLPQLTHKLIVAASLYAPDIKWHVDTLISVAQLAGNH</sequence>